<dbReference type="EMBL" id="JAKRRY010000017">
    <property type="protein sequence ID" value="MCW8346997.1"/>
    <property type="molecule type" value="Genomic_DNA"/>
</dbReference>
<dbReference type="PIRSF" id="PIRSF028101">
    <property type="entry name" value="UCP028101"/>
    <property type="match status" value="1"/>
</dbReference>
<dbReference type="PROSITE" id="PS51257">
    <property type="entry name" value="PROKAR_LIPOPROTEIN"/>
    <property type="match status" value="1"/>
</dbReference>
<reference evidence="1" key="1">
    <citation type="submission" date="2022-02" db="EMBL/GenBank/DDBJ databases">
        <title>Vibrio sp. nov, a new bacterium isolated from seawater.</title>
        <authorList>
            <person name="Yuan Y."/>
        </authorList>
    </citation>
    <scope>NUCLEOTIDE SEQUENCE</scope>
    <source>
        <strain evidence="1">ZSDZ65</strain>
    </source>
</reference>
<sequence>MQRMAIDLTKRNLIRLGAMGVIAPSWLAGCSTANSCVQDKQRTPQLIGGSIRHNGEFDVVIAASGTQPIHQLPLPGRGHGVAIHPHQPLAVMFGRRPGTYAMVFNYQSGQMESLLLAPKQRHFYGHGVFSSCGQWLYATEGERSSSRGIIGVYDTQRGYNKIDEFTGFGVGPHEVIVMADGTLAVGVGGVHTDGRTPLNLTTMRPSLVYLSATGELLEQVSLTDHRKSIRHLAHDGDEVVLTGQQYRGEADFYVPLVALHKRGQPMQELGGEPEDWARFNHYIASIAANKHHIVATSPRGNCYGIWDKESMNLLQINVLPDASGVVVKDGQFFISSGAGKVVKIAPDLTVKMMGSPTQWDNHWQMIT</sequence>
<evidence type="ECO:0000313" key="2">
    <source>
        <dbReference type="Proteomes" id="UP001155587"/>
    </source>
</evidence>
<dbReference type="InterPro" id="IPR011044">
    <property type="entry name" value="Quino_amine_DH_bsu"/>
</dbReference>
<keyword evidence="2" id="KW-1185">Reference proteome</keyword>
<dbReference type="Proteomes" id="UP001155587">
    <property type="component" value="Unassembled WGS sequence"/>
</dbReference>
<dbReference type="AlphaFoldDB" id="A0A9X3CNY7"/>
<proteinExistence type="predicted"/>
<dbReference type="RefSeq" id="WP_265675534.1">
    <property type="nucleotide sequence ID" value="NZ_JAKRRY010000017.1"/>
</dbReference>
<organism evidence="1 2">
    <name type="scientific">Vibrio qingdaonensis</name>
    <dbReference type="NCBI Taxonomy" id="2829491"/>
    <lineage>
        <taxon>Bacteria</taxon>
        <taxon>Pseudomonadati</taxon>
        <taxon>Pseudomonadota</taxon>
        <taxon>Gammaproteobacteria</taxon>
        <taxon>Vibrionales</taxon>
        <taxon>Vibrionaceae</taxon>
        <taxon>Vibrio</taxon>
    </lineage>
</organism>
<evidence type="ECO:0000313" key="1">
    <source>
        <dbReference type="EMBL" id="MCW8346997.1"/>
    </source>
</evidence>
<comment type="caution">
    <text evidence="1">The sequence shown here is derived from an EMBL/GenBank/DDBJ whole genome shotgun (WGS) entry which is preliminary data.</text>
</comment>
<name>A0A9X3CNY7_9VIBR</name>
<protein>
    <submittedName>
        <fullName evidence="1">DUF1513 domain-containing protein</fullName>
    </submittedName>
</protein>
<dbReference type="InterPro" id="IPR008311">
    <property type="entry name" value="UCP028101"/>
</dbReference>
<gene>
    <name evidence="1" type="ORF">MD535_13410</name>
</gene>
<dbReference type="SUPFAM" id="SSF50969">
    <property type="entry name" value="YVTN repeat-like/Quinoprotein amine dehydrogenase"/>
    <property type="match status" value="1"/>
</dbReference>
<accession>A0A9X3CNY7</accession>
<dbReference type="Pfam" id="PF07433">
    <property type="entry name" value="DUF1513"/>
    <property type="match status" value="1"/>
</dbReference>